<keyword evidence="8" id="KW-0282">Flagellum</keyword>
<dbReference type="AlphaFoldDB" id="A0A917JIZ1"/>
<evidence type="ECO:0000256" key="5">
    <source>
        <dbReference type="RuleBase" id="RU362066"/>
    </source>
</evidence>
<evidence type="ECO:0000256" key="4">
    <source>
        <dbReference type="ARBA" id="ARBA00023143"/>
    </source>
</evidence>
<comment type="subcellular location">
    <subcellularLocation>
        <location evidence="5">Secreted</location>
    </subcellularLocation>
    <subcellularLocation>
        <location evidence="5">Bacterial flagellum</location>
    </subcellularLocation>
</comment>
<sequence>MGLTSVGLGSGLDINGIVSALVGSERDPKVAEFNSKEGEITSEISALGSLKSALSTFQDSLDFLSKAESFESNQTSLSQRDYLSATVDDTAVAGSYNISVEQLAESQKVGTIAVADVTAALDEGTLNFAVDGEDFDIEVTTEDTLQTLVAKINDSEDNIGVTATIVNSDAGAQLVLTSDETGIANNITVTATDTGAGTVLADTFTMTELQEAKDSIIYVDGLKLTSSSNEITNAIDGVTLNLKDADVAETTKLTVSKNTGAVETAIGEFVGAYNEMMETIGGLTSYNADTEQAAVLQGDALPRGIQSQIRNVISSAFSTSSGNLSLASLGVTTTRSGTLEIDDDILQDALKNDMSDIKDMFSAENSGFVAKMTGYLDAYTETGGVIDSRDSALDGRLDRLNSDRESFALKMSALEARLYKQYNQMDLIVGQLTSQSADLQARLDSLPGVVRKEK</sequence>
<keyword evidence="3" id="KW-0175">Coiled coil</keyword>
<comment type="function">
    <text evidence="5">Required for morphogenesis and for the elongation of the flagellar filament by facilitating polymerization of the flagellin monomers at the tip of growing filament. Forms a capping structure, which prevents flagellin subunits (transported through the central channel of the flagellum) from leaking out without polymerization at the distal end.</text>
</comment>
<evidence type="ECO:0000259" key="6">
    <source>
        <dbReference type="Pfam" id="PF02465"/>
    </source>
</evidence>
<reference evidence="8" key="2">
    <citation type="submission" date="2020-09" db="EMBL/GenBank/DDBJ databases">
        <authorList>
            <person name="Sun Q."/>
            <person name="Ohkuma M."/>
        </authorList>
    </citation>
    <scope>NUCLEOTIDE SEQUENCE</scope>
    <source>
        <strain evidence="8">JCM 30804</strain>
    </source>
</reference>
<dbReference type="GO" id="GO:0009421">
    <property type="term" value="C:bacterial-type flagellum filament cap"/>
    <property type="evidence" value="ECO:0007669"/>
    <property type="project" value="InterPro"/>
</dbReference>
<dbReference type="GO" id="GO:0007155">
    <property type="term" value="P:cell adhesion"/>
    <property type="evidence" value="ECO:0007669"/>
    <property type="project" value="InterPro"/>
</dbReference>
<name>A0A917JIZ1_9GAMM</name>
<dbReference type="PANTHER" id="PTHR30288:SF0">
    <property type="entry name" value="FLAGELLAR HOOK-ASSOCIATED PROTEIN 2"/>
    <property type="match status" value="1"/>
</dbReference>
<comment type="caution">
    <text evidence="8">The sequence shown here is derived from an EMBL/GenBank/DDBJ whole genome shotgun (WGS) entry which is preliminary data.</text>
</comment>
<dbReference type="Pfam" id="PF07195">
    <property type="entry name" value="FliD_C"/>
    <property type="match status" value="1"/>
</dbReference>
<comment type="subunit">
    <text evidence="2 5">Homopentamer.</text>
</comment>
<dbReference type="RefSeq" id="WP_188916787.1">
    <property type="nucleotide sequence ID" value="NZ_BMPZ01000001.1"/>
</dbReference>
<keyword evidence="8" id="KW-0966">Cell projection</keyword>
<dbReference type="GO" id="GO:0005576">
    <property type="term" value="C:extracellular region"/>
    <property type="evidence" value="ECO:0007669"/>
    <property type="project" value="UniProtKB-SubCell"/>
</dbReference>
<feature type="domain" description="Flagellar hook-associated protein 2 C-terminal" evidence="7">
    <location>
        <begin position="212"/>
        <end position="433"/>
    </location>
</feature>
<comment type="similarity">
    <text evidence="1 5">Belongs to the FliD family.</text>
</comment>
<protein>
    <recommendedName>
        <fullName evidence="5">Flagellar hook-associated protein 2</fullName>
        <shortName evidence="5">HAP2</shortName>
    </recommendedName>
    <alternativeName>
        <fullName evidence="5">Flagellar cap protein</fullName>
    </alternativeName>
</protein>
<keyword evidence="9" id="KW-1185">Reference proteome</keyword>
<dbReference type="InterPro" id="IPR010809">
    <property type="entry name" value="FliD_C"/>
</dbReference>
<dbReference type="EMBL" id="BMPZ01000001">
    <property type="protein sequence ID" value="GGI67594.1"/>
    <property type="molecule type" value="Genomic_DNA"/>
</dbReference>
<gene>
    <name evidence="8" type="primary">fliD</name>
    <name evidence="8" type="ORF">GCM10009332_01010</name>
</gene>
<organism evidence="8 9">
    <name type="scientific">Shewanella gelidii</name>
    <dbReference type="NCBI Taxonomy" id="1642821"/>
    <lineage>
        <taxon>Bacteria</taxon>
        <taxon>Pseudomonadati</taxon>
        <taxon>Pseudomonadota</taxon>
        <taxon>Gammaproteobacteria</taxon>
        <taxon>Alteromonadales</taxon>
        <taxon>Shewanellaceae</taxon>
        <taxon>Shewanella</taxon>
    </lineage>
</organism>
<proteinExistence type="inferred from homology"/>
<dbReference type="GO" id="GO:0071973">
    <property type="term" value="P:bacterial-type flagellum-dependent cell motility"/>
    <property type="evidence" value="ECO:0007669"/>
    <property type="project" value="TreeGrafter"/>
</dbReference>
<dbReference type="InterPro" id="IPR040026">
    <property type="entry name" value="FliD"/>
</dbReference>
<dbReference type="InterPro" id="IPR010810">
    <property type="entry name" value="Flagellin_hook_IN_motif"/>
</dbReference>
<evidence type="ECO:0000313" key="9">
    <source>
        <dbReference type="Proteomes" id="UP000613743"/>
    </source>
</evidence>
<dbReference type="Pfam" id="PF07196">
    <property type="entry name" value="Flagellin_IN"/>
    <property type="match status" value="1"/>
</dbReference>
<evidence type="ECO:0000256" key="2">
    <source>
        <dbReference type="ARBA" id="ARBA00011255"/>
    </source>
</evidence>
<dbReference type="Proteomes" id="UP000613743">
    <property type="component" value="Unassembled WGS sequence"/>
</dbReference>
<feature type="domain" description="Flagellar hook-associated protein 2 N-terminal" evidence="6">
    <location>
        <begin position="10"/>
        <end position="107"/>
    </location>
</feature>
<evidence type="ECO:0000256" key="1">
    <source>
        <dbReference type="ARBA" id="ARBA00009764"/>
    </source>
</evidence>
<dbReference type="PANTHER" id="PTHR30288">
    <property type="entry name" value="FLAGELLAR CAP/ASSEMBLY PROTEIN FLID"/>
    <property type="match status" value="1"/>
</dbReference>
<reference evidence="8" key="1">
    <citation type="journal article" date="2014" name="Int. J. Syst. Evol. Microbiol.">
        <title>Complete genome sequence of Corynebacterium casei LMG S-19264T (=DSM 44701T), isolated from a smear-ripened cheese.</title>
        <authorList>
            <consortium name="US DOE Joint Genome Institute (JGI-PGF)"/>
            <person name="Walter F."/>
            <person name="Albersmeier A."/>
            <person name="Kalinowski J."/>
            <person name="Ruckert C."/>
        </authorList>
    </citation>
    <scope>NUCLEOTIDE SEQUENCE</scope>
    <source>
        <strain evidence="8">JCM 30804</strain>
    </source>
</reference>
<evidence type="ECO:0000259" key="7">
    <source>
        <dbReference type="Pfam" id="PF07195"/>
    </source>
</evidence>
<dbReference type="InterPro" id="IPR003481">
    <property type="entry name" value="FliD_N"/>
</dbReference>
<keyword evidence="8" id="KW-0969">Cilium</keyword>
<dbReference type="Pfam" id="PF02465">
    <property type="entry name" value="FliD_N"/>
    <property type="match status" value="1"/>
</dbReference>
<keyword evidence="4 5" id="KW-0975">Bacterial flagellum</keyword>
<evidence type="ECO:0000313" key="8">
    <source>
        <dbReference type="EMBL" id="GGI67594.1"/>
    </source>
</evidence>
<keyword evidence="5" id="KW-0964">Secreted</keyword>
<accession>A0A917JIZ1</accession>
<evidence type="ECO:0000256" key="3">
    <source>
        <dbReference type="ARBA" id="ARBA00023054"/>
    </source>
</evidence>
<dbReference type="GO" id="GO:0009424">
    <property type="term" value="C:bacterial-type flagellum hook"/>
    <property type="evidence" value="ECO:0007669"/>
    <property type="project" value="UniProtKB-UniRule"/>
</dbReference>